<sequence length="380" mass="42875">MQLALQKAEKTKVIASCTIPIETSAQDRLAYIFGSEVKETHLRFSSNATPTKNAKDLIKVQEGKDRHRDYESEHFIVTQPQFGYSSNPEKVNANRQMTPSQTKSVRYQFETPPHVFEGNSFACREGVTTSTPLKINESINTTNSTLLRLQFVENLVHQRILRLPIPDCVSILQDSPQEARSKFTHEQARIEYQKRSKSASSQYMRKEAISAPIDVNADDQIAEITDLLPSSTETNSQKFGLESKNTTSSNIDHALISRNKQKEGSPLIVIGADKLNTRERSRSKVKSRQKRTRHSLRFLQANEATQVDLSSSVPLTQNCSEAKMKQIPKAGPVRMQIIGISAKLPQNPTRRQIANFYRKLMKRCASASDPINFFAPKPNE</sequence>
<gene>
    <name evidence="1" type="ORF">PUMCH_005002</name>
</gene>
<dbReference type="AlphaFoldDB" id="A0AAX4HGV1"/>
<accession>A0AAX4HGV1</accession>
<protein>
    <submittedName>
        <fullName evidence="1">Uncharacterized protein</fullName>
    </submittedName>
</protein>
<dbReference type="GeneID" id="88176062"/>
<reference evidence="1 2" key="1">
    <citation type="submission" date="2023-10" db="EMBL/GenBank/DDBJ databases">
        <title>Draft Genome Sequence of Candida saopaulonensis from a very Premature Infant with Sepsis.</title>
        <authorList>
            <person name="Ning Y."/>
            <person name="Dai R."/>
            <person name="Xiao M."/>
            <person name="Xu Y."/>
            <person name="Yan Q."/>
            <person name="Zhang L."/>
        </authorList>
    </citation>
    <scope>NUCLEOTIDE SEQUENCE [LARGE SCALE GENOMIC DNA]</scope>
    <source>
        <strain evidence="1 2">19XY460</strain>
    </source>
</reference>
<evidence type="ECO:0000313" key="2">
    <source>
        <dbReference type="Proteomes" id="UP001338582"/>
    </source>
</evidence>
<dbReference type="RefSeq" id="XP_062879984.1">
    <property type="nucleotide sequence ID" value="XM_063023914.1"/>
</dbReference>
<evidence type="ECO:0000313" key="1">
    <source>
        <dbReference type="EMBL" id="WPK27606.1"/>
    </source>
</evidence>
<name>A0AAX4HGV1_9ASCO</name>
<keyword evidence="2" id="KW-1185">Reference proteome</keyword>
<dbReference type="EMBL" id="CP138900">
    <property type="protein sequence ID" value="WPK27606.1"/>
    <property type="molecule type" value="Genomic_DNA"/>
</dbReference>
<proteinExistence type="predicted"/>
<dbReference type="Proteomes" id="UP001338582">
    <property type="component" value="Chromosome 7"/>
</dbReference>
<dbReference type="KEGG" id="asau:88176062"/>
<organism evidence="1 2">
    <name type="scientific">Australozyma saopauloensis</name>
    <dbReference type="NCBI Taxonomy" id="291208"/>
    <lineage>
        <taxon>Eukaryota</taxon>
        <taxon>Fungi</taxon>
        <taxon>Dikarya</taxon>
        <taxon>Ascomycota</taxon>
        <taxon>Saccharomycotina</taxon>
        <taxon>Pichiomycetes</taxon>
        <taxon>Metschnikowiaceae</taxon>
        <taxon>Australozyma</taxon>
    </lineage>
</organism>